<reference evidence="1 2" key="1">
    <citation type="submission" date="2024-09" db="EMBL/GenBank/DDBJ databases">
        <authorList>
            <person name="Sun Q."/>
            <person name="Mori K."/>
        </authorList>
    </citation>
    <scope>NUCLEOTIDE SEQUENCE [LARGE SCALE GENOMIC DNA]</scope>
    <source>
        <strain evidence="1 2">CCM 7765</strain>
    </source>
</reference>
<evidence type="ECO:0000313" key="2">
    <source>
        <dbReference type="Proteomes" id="UP001589774"/>
    </source>
</evidence>
<keyword evidence="2" id="KW-1185">Reference proteome</keyword>
<accession>A0ABV6HEL9</accession>
<dbReference type="Proteomes" id="UP001589774">
    <property type="component" value="Unassembled WGS sequence"/>
</dbReference>
<organism evidence="1 2">
    <name type="scientific">Olivibacter oleidegradans</name>
    <dbReference type="NCBI Taxonomy" id="760123"/>
    <lineage>
        <taxon>Bacteria</taxon>
        <taxon>Pseudomonadati</taxon>
        <taxon>Bacteroidota</taxon>
        <taxon>Sphingobacteriia</taxon>
        <taxon>Sphingobacteriales</taxon>
        <taxon>Sphingobacteriaceae</taxon>
        <taxon>Olivibacter</taxon>
    </lineage>
</organism>
<dbReference type="RefSeq" id="WP_130854690.1">
    <property type="nucleotide sequence ID" value="NZ_JBHLWO010000001.1"/>
</dbReference>
<comment type="caution">
    <text evidence="1">The sequence shown here is derived from an EMBL/GenBank/DDBJ whole genome shotgun (WGS) entry which is preliminary data.</text>
</comment>
<gene>
    <name evidence="1" type="ORF">ACFFI0_03365</name>
</gene>
<sequence>MKKVIKIKLLKDFELLFKMLDIEQEQFFQYYLDRISLPRLMSVHPEDPEGLLTDFFLKNTPVEDTKETQEYIEKKAKGKYHHAMMTIVGTELEQPECEEQLRVEVKKWRDEYVMLRKKLKEKGRPIKIINYGN</sequence>
<name>A0ABV6HEL9_9SPHI</name>
<protein>
    <submittedName>
        <fullName evidence="1">Uncharacterized protein</fullName>
    </submittedName>
</protein>
<proteinExistence type="predicted"/>
<evidence type="ECO:0000313" key="1">
    <source>
        <dbReference type="EMBL" id="MFC0317329.1"/>
    </source>
</evidence>
<dbReference type="EMBL" id="JBHLWO010000001">
    <property type="protein sequence ID" value="MFC0317329.1"/>
    <property type="molecule type" value="Genomic_DNA"/>
</dbReference>